<proteinExistence type="predicted"/>
<protein>
    <submittedName>
        <fullName evidence="1">Uncharacterized protein</fullName>
    </submittedName>
</protein>
<reference evidence="2" key="1">
    <citation type="journal article" date="2019" name="Int. J. Syst. Evol. Microbiol.">
        <title>The Global Catalogue of Microorganisms (GCM) 10K type strain sequencing project: providing services to taxonomists for standard genome sequencing and annotation.</title>
        <authorList>
            <consortium name="The Broad Institute Genomics Platform"/>
            <consortium name="The Broad Institute Genome Sequencing Center for Infectious Disease"/>
            <person name="Wu L."/>
            <person name="Ma J."/>
        </authorList>
    </citation>
    <scope>NUCLEOTIDE SEQUENCE [LARGE SCALE GENOMIC DNA]</scope>
    <source>
        <strain evidence="2">JCM 9377</strain>
    </source>
</reference>
<sequence>MRALRRGREATGLLLEGVAPGEGRRRLRGREAALLALMGRGRRVSAGLPLLRLTVRLRLPIRRSGLLLAVGVKRRGLRTRWGVAHGRAQYRLRLTFPNMDAALRLMA</sequence>
<accession>A0ABP6QLN3</accession>
<name>A0ABP6QLN3_9ACTN</name>
<comment type="caution">
    <text evidence="1">The sequence shown here is derived from an EMBL/GenBank/DDBJ whole genome shotgun (WGS) entry which is preliminary data.</text>
</comment>
<organism evidence="1 2">
    <name type="scientific">Actinocorallia longicatena</name>
    <dbReference type="NCBI Taxonomy" id="111803"/>
    <lineage>
        <taxon>Bacteria</taxon>
        <taxon>Bacillati</taxon>
        <taxon>Actinomycetota</taxon>
        <taxon>Actinomycetes</taxon>
        <taxon>Streptosporangiales</taxon>
        <taxon>Thermomonosporaceae</taxon>
        <taxon>Actinocorallia</taxon>
    </lineage>
</organism>
<gene>
    <name evidence="1" type="ORF">GCM10010468_72170</name>
</gene>
<dbReference type="Proteomes" id="UP001501237">
    <property type="component" value="Unassembled WGS sequence"/>
</dbReference>
<keyword evidence="2" id="KW-1185">Reference proteome</keyword>
<dbReference type="EMBL" id="BAAAUV010000032">
    <property type="protein sequence ID" value="GAA3237332.1"/>
    <property type="molecule type" value="Genomic_DNA"/>
</dbReference>
<evidence type="ECO:0000313" key="1">
    <source>
        <dbReference type="EMBL" id="GAA3237332.1"/>
    </source>
</evidence>
<evidence type="ECO:0000313" key="2">
    <source>
        <dbReference type="Proteomes" id="UP001501237"/>
    </source>
</evidence>